<dbReference type="Pfam" id="PF01876">
    <property type="entry name" value="RNase_P_p30"/>
    <property type="match status" value="1"/>
</dbReference>
<protein>
    <submittedName>
        <fullName evidence="4">RNase P subunit p30-domain-containing protein</fullName>
    </submittedName>
</protein>
<accession>A0A1X2H715</accession>
<dbReference type="SUPFAM" id="SSF89550">
    <property type="entry name" value="PHP domain-like"/>
    <property type="match status" value="1"/>
</dbReference>
<sequence>MFFDLNIPYDPATDGVRNDRLKLCLAQYTTFETDIVVGLNYTTPYEPNEDAIRDLRSKYHIVSVLARNQQVFTAACRSPGLDIISFEGRLTFRPDPGLFEEAKQNNIWFELSYAPSIRDTTMRFHFFQHAKELLAGTRQLIITSRANDVSEIRGPSDVFYLSKAMGLADDQAKFATGRNCQHMLKNCTLDIPSSCK</sequence>
<gene>
    <name evidence="4" type="ORF">BCR43DRAFT_517259</name>
</gene>
<dbReference type="PANTHER" id="PTHR13031">
    <property type="entry name" value="RIBONUCLEASE P SUBUNIT P30"/>
    <property type="match status" value="1"/>
</dbReference>
<comment type="similarity">
    <text evidence="2">Belongs to the eukaryotic/archaeal RNase P protein component 3 family.</text>
</comment>
<dbReference type="OrthoDB" id="17948at2759"/>
<dbReference type="EMBL" id="MCGN01000008">
    <property type="protein sequence ID" value="ORY94254.1"/>
    <property type="molecule type" value="Genomic_DNA"/>
</dbReference>
<organism evidence="4 5">
    <name type="scientific">Syncephalastrum racemosum</name>
    <name type="common">Filamentous fungus</name>
    <dbReference type="NCBI Taxonomy" id="13706"/>
    <lineage>
        <taxon>Eukaryota</taxon>
        <taxon>Fungi</taxon>
        <taxon>Fungi incertae sedis</taxon>
        <taxon>Mucoromycota</taxon>
        <taxon>Mucoromycotina</taxon>
        <taxon>Mucoromycetes</taxon>
        <taxon>Mucorales</taxon>
        <taxon>Syncephalastraceae</taxon>
        <taxon>Syncephalastrum</taxon>
    </lineage>
</organism>
<dbReference type="GO" id="GO:0003723">
    <property type="term" value="F:RNA binding"/>
    <property type="evidence" value="ECO:0007669"/>
    <property type="project" value="TreeGrafter"/>
</dbReference>
<evidence type="ECO:0000313" key="4">
    <source>
        <dbReference type="EMBL" id="ORY94254.1"/>
    </source>
</evidence>
<evidence type="ECO:0000313" key="5">
    <source>
        <dbReference type="Proteomes" id="UP000242180"/>
    </source>
</evidence>
<reference evidence="4 5" key="1">
    <citation type="submission" date="2016-07" db="EMBL/GenBank/DDBJ databases">
        <title>Pervasive Adenine N6-methylation of Active Genes in Fungi.</title>
        <authorList>
            <consortium name="DOE Joint Genome Institute"/>
            <person name="Mondo S.J."/>
            <person name="Dannebaum R.O."/>
            <person name="Kuo R.C."/>
            <person name="Labutti K."/>
            <person name="Haridas S."/>
            <person name="Kuo A."/>
            <person name="Salamov A."/>
            <person name="Ahrendt S.R."/>
            <person name="Lipzen A."/>
            <person name="Sullivan W."/>
            <person name="Andreopoulos W.B."/>
            <person name="Clum A."/>
            <person name="Lindquist E."/>
            <person name="Daum C."/>
            <person name="Ramamoorthy G.K."/>
            <person name="Gryganskyi A."/>
            <person name="Culley D."/>
            <person name="Magnuson J.K."/>
            <person name="James T.Y."/>
            <person name="O'Malley M.A."/>
            <person name="Stajich J.E."/>
            <person name="Spatafora J.W."/>
            <person name="Visel A."/>
            <person name="Grigoriev I.V."/>
        </authorList>
    </citation>
    <scope>NUCLEOTIDE SEQUENCE [LARGE SCALE GENOMIC DNA]</scope>
    <source>
        <strain evidence="4 5">NRRL 2496</strain>
    </source>
</reference>
<evidence type="ECO:0000256" key="3">
    <source>
        <dbReference type="ARBA" id="ARBA00022694"/>
    </source>
</evidence>
<dbReference type="Gene3D" id="3.20.20.140">
    <property type="entry name" value="Metal-dependent hydrolases"/>
    <property type="match status" value="1"/>
</dbReference>
<evidence type="ECO:0000256" key="2">
    <source>
        <dbReference type="ARBA" id="ARBA00007331"/>
    </source>
</evidence>
<name>A0A1X2H715_SYNRA</name>
<keyword evidence="5" id="KW-1185">Reference proteome</keyword>
<dbReference type="InterPro" id="IPR002738">
    <property type="entry name" value="RNase_P_p30"/>
</dbReference>
<dbReference type="GO" id="GO:0005634">
    <property type="term" value="C:nucleus"/>
    <property type="evidence" value="ECO:0007669"/>
    <property type="project" value="UniProtKB-SubCell"/>
</dbReference>
<dbReference type="InterPro" id="IPR016195">
    <property type="entry name" value="Pol/histidinol_Pase-like"/>
</dbReference>
<proteinExistence type="inferred from homology"/>
<dbReference type="PANTHER" id="PTHR13031:SF0">
    <property type="entry name" value="RIBONUCLEASE P PROTEIN SUBUNIT P30"/>
    <property type="match status" value="1"/>
</dbReference>
<dbReference type="GO" id="GO:0008033">
    <property type="term" value="P:tRNA processing"/>
    <property type="evidence" value="ECO:0007669"/>
    <property type="project" value="UniProtKB-KW"/>
</dbReference>
<dbReference type="STRING" id="13706.A0A1X2H715"/>
<evidence type="ECO:0000256" key="1">
    <source>
        <dbReference type="ARBA" id="ARBA00004123"/>
    </source>
</evidence>
<dbReference type="AlphaFoldDB" id="A0A1X2H715"/>
<comment type="caution">
    <text evidence="4">The sequence shown here is derived from an EMBL/GenBank/DDBJ whole genome shotgun (WGS) entry which is preliminary data.</text>
</comment>
<comment type="subcellular location">
    <subcellularLocation>
        <location evidence="1">Nucleus</location>
    </subcellularLocation>
</comment>
<dbReference type="OMA" id="NIYFEIC"/>
<dbReference type="Proteomes" id="UP000242180">
    <property type="component" value="Unassembled WGS sequence"/>
</dbReference>
<keyword evidence="3" id="KW-0819">tRNA processing</keyword>
<dbReference type="InParanoid" id="A0A1X2H715"/>